<protein>
    <submittedName>
        <fullName evidence="2">Uncharacterized protein</fullName>
    </submittedName>
</protein>
<reference evidence="2 3" key="1">
    <citation type="submission" date="2018-06" db="EMBL/GenBank/DDBJ databases">
        <title>Genomic Encyclopedia of Type Strains, Phase III (KMG-III): the genomes of soil and plant-associated and newly described type strains.</title>
        <authorList>
            <person name="Whitman W."/>
        </authorList>
    </citation>
    <scope>NUCLEOTIDE SEQUENCE [LARGE SCALE GENOMIC DNA]</scope>
    <source>
        <strain evidence="2 3">CGMCC 4.7090</strain>
    </source>
</reference>
<keyword evidence="1" id="KW-0472">Membrane</keyword>
<accession>A0A327Z589</accession>
<evidence type="ECO:0000313" key="3">
    <source>
        <dbReference type="Proteomes" id="UP000249341"/>
    </source>
</evidence>
<dbReference type="Proteomes" id="UP000249341">
    <property type="component" value="Unassembled WGS sequence"/>
</dbReference>
<feature type="transmembrane region" description="Helical" evidence="1">
    <location>
        <begin position="50"/>
        <end position="73"/>
    </location>
</feature>
<keyword evidence="1" id="KW-1133">Transmembrane helix</keyword>
<proteinExistence type="predicted"/>
<dbReference type="AlphaFoldDB" id="A0A327Z589"/>
<dbReference type="EMBL" id="QLMJ01000031">
    <property type="protein sequence ID" value="RAK25700.1"/>
    <property type="molecule type" value="Genomic_DNA"/>
</dbReference>
<comment type="caution">
    <text evidence="2">The sequence shown here is derived from an EMBL/GenBank/DDBJ whole genome shotgun (WGS) entry which is preliminary data.</text>
</comment>
<dbReference type="RefSeq" id="WP_111655061.1">
    <property type="nucleotide sequence ID" value="NZ_JACHWI010000008.1"/>
</dbReference>
<name>A0A327Z589_9ACTN</name>
<gene>
    <name evidence="2" type="ORF">B0I29_13151</name>
</gene>
<keyword evidence="3" id="KW-1185">Reference proteome</keyword>
<sequence length="78" mass="8147">MGGFILGAAIALFIGMRLARLIDGNKGARAGYKKAKGTDLAGARKKANGAFFALMRFAFLLLLVLAAVLYGWISANAA</sequence>
<evidence type="ECO:0000256" key="1">
    <source>
        <dbReference type="SAM" id="Phobius"/>
    </source>
</evidence>
<keyword evidence="1" id="KW-0812">Transmembrane</keyword>
<evidence type="ECO:0000313" key="2">
    <source>
        <dbReference type="EMBL" id="RAK25700.1"/>
    </source>
</evidence>
<organism evidence="2 3">
    <name type="scientific">Actinoplanes lutulentus</name>
    <dbReference type="NCBI Taxonomy" id="1287878"/>
    <lineage>
        <taxon>Bacteria</taxon>
        <taxon>Bacillati</taxon>
        <taxon>Actinomycetota</taxon>
        <taxon>Actinomycetes</taxon>
        <taxon>Micromonosporales</taxon>
        <taxon>Micromonosporaceae</taxon>
        <taxon>Actinoplanes</taxon>
    </lineage>
</organism>